<reference evidence="5" key="1">
    <citation type="submission" date="2022-05" db="EMBL/GenBank/DDBJ databases">
        <title>Comparative genomics of Staphylococcus equorum isolates.</title>
        <authorList>
            <person name="Luelf R.H."/>
        </authorList>
    </citation>
    <scope>NUCLEOTIDE SEQUENCE</scope>
    <source>
        <strain evidence="5">TMW 2.2497</strain>
    </source>
</reference>
<evidence type="ECO:0000256" key="2">
    <source>
        <dbReference type="ARBA" id="ARBA00022801"/>
    </source>
</evidence>
<dbReference type="SUPFAM" id="SSF55811">
    <property type="entry name" value="Nudix"/>
    <property type="match status" value="1"/>
</dbReference>
<name>A0A9X4L5W1_9STAP</name>
<dbReference type="Pfam" id="PF00583">
    <property type="entry name" value="Acetyltransf_1"/>
    <property type="match status" value="1"/>
</dbReference>
<dbReference type="PROSITE" id="PS51462">
    <property type="entry name" value="NUDIX"/>
    <property type="match status" value="1"/>
</dbReference>
<dbReference type="PANTHER" id="PTHR43046">
    <property type="entry name" value="GDP-MANNOSE MANNOSYL HYDROLASE"/>
    <property type="match status" value="1"/>
</dbReference>
<proteinExistence type="predicted"/>
<keyword evidence="6" id="KW-1185">Reference proteome</keyword>
<evidence type="ECO:0000259" key="3">
    <source>
        <dbReference type="PROSITE" id="PS51186"/>
    </source>
</evidence>
<gene>
    <name evidence="5" type="ORF">M4L89_14200</name>
</gene>
<dbReference type="PROSITE" id="PS51186">
    <property type="entry name" value="GNAT"/>
    <property type="match status" value="1"/>
</dbReference>
<evidence type="ECO:0000313" key="6">
    <source>
        <dbReference type="Proteomes" id="UP001152422"/>
    </source>
</evidence>
<dbReference type="GO" id="GO:0016747">
    <property type="term" value="F:acyltransferase activity, transferring groups other than amino-acyl groups"/>
    <property type="evidence" value="ECO:0007669"/>
    <property type="project" value="InterPro"/>
</dbReference>
<dbReference type="EMBL" id="JAMBQA010000014">
    <property type="protein sequence ID" value="MDG0847369.1"/>
    <property type="molecule type" value="Genomic_DNA"/>
</dbReference>
<dbReference type="CDD" id="cd04301">
    <property type="entry name" value="NAT_SF"/>
    <property type="match status" value="1"/>
</dbReference>
<evidence type="ECO:0000256" key="1">
    <source>
        <dbReference type="ARBA" id="ARBA00001946"/>
    </source>
</evidence>
<feature type="domain" description="Nudix hydrolase" evidence="4">
    <location>
        <begin position="1"/>
        <end position="130"/>
    </location>
</feature>
<dbReference type="RefSeq" id="WP_277583679.1">
    <property type="nucleotide sequence ID" value="NZ_CP162537.1"/>
</dbReference>
<protein>
    <submittedName>
        <fullName evidence="5">GNAT family N-acetyltransferase</fullName>
        <ecNumber evidence="5">2.3.1.-</ecNumber>
    </submittedName>
</protein>
<dbReference type="Proteomes" id="UP001152422">
    <property type="component" value="Unassembled WGS sequence"/>
</dbReference>
<dbReference type="PANTHER" id="PTHR43046:SF14">
    <property type="entry name" value="MUTT_NUDIX FAMILY PROTEIN"/>
    <property type="match status" value="1"/>
</dbReference>
<comment type="caution">
    <text evidence="5">The sequence shown here is derived from an EMBL/GenBank/DDBJ whole genome shotgun (WGS) entry which is preliminary data.</text>
</comment>
<dbReference type="Gene3D" id="3.40.630.30">
    <property type="match status" value="1"/>
</dbReference>
<dbReference type="InterPro" id="IPR016181">
    <property type="entry name" value="Acyl_CoA_acyltransferase"/>
</dbReference>
<dbReference type="InterPro" id="IPR000086">
    <property type="entry name" value="NUDIX_hydrolase_dom"/>
</dbReference>
<sequence>MIKCVCLVVEEDDELLLVQARNREKYYFPGGKIDDGETYKQALQRELKEELQVDVPEISLVYMDTVIGDAYPQKNEQTELNCFYTTAQIDWSKVETDQEITDIRWIHKLEYNKIAPAVVTWINEQLTGISMIPYSAELISDIEQITITPEDRQFTKTPKVNIELAQNDSERHPVLVYNDEQQCIGFFTLHEGAGVAPYSLNENAVFFRSFSVDAHYRGHGYGKQIIQSLPEYIHHHFPDIDEICLAVNDNNEVAQNLYQQCHYNMVGETLLEGRPVYILQQQI</sequence>
<dbReference type="CDD" id="cd04690">
    <property type="entry name" value="NUDIX_Hydrolase"/>
    <property type="match status" value="1"/>
</dbReference>
<dbReference type="InterPro" id="IPR015797">
    <property type="entry name" value="NUDIX_hydrolase-like_dom_sf"/>
</dbReference>
<keyword evidence="5" id="KW-0808">Transferase</keyword>
<accession>A0A9X4L5W1</accession>
<dbReference type="Gene3D" id="3.90.79.10">
    <property type="entry name" value="Nucleoside Triphosphate Pyrophosphohydrolase"/>
    <property type="match status" value="1"/>
</dbReference>
<dbReference type="GO" id="GO:0016787">
    <property type="term" value="F:hydrolase activity"/>
    <property type="evidence" value="ECO:0007669"/>
    <property type="project" value="UniProtKB-KW"/>
</dbReference>
<organism evidence="5 6">
    <name type="scientific">Staphylococcus equorum</name>
    <dbReference type="NCBI Taxonomy" id="246432"/>
    <lineage>
        <taxon>Bacteria</taxon>
        <taxon>Bacillati</taxon>
        <taxon>Bacillota</taxon>
        <taxon>Bacilli</taxon>
        <taxon>Bacillales</taxon>
        <taxon>Staphylococcaceae</taxon>
        <taxon>Staphylococcus</taxon>
    </lineage>
</organism>
<comment type="cofactor">
    <cofactor evidence="1">
        <name>Mg(2+)</name>
        <dbReference type="ChEBI" id="CHEBI:18420"/>
    </cofactor>
</comment>
<dbReference type="InterPro" id="IPR000182">
    <property type="entry name" value="GNAT_dom"/>
</dbReference>
<keyword evidence="5" id="KW-0012">Acyltransferase</keyword>
<evidence type="ECO:0000259" key="4">
    <source>
        <dbReference type="PROSITE" id="PS51462"/>
    </source>
</evidence>
<evidence type="ECO:0000313" key="5">
    <source>
        <dbReference type="EMBL" id="MDG0847369.1"/>
    </source>
</evidence>
<dbReference type="EC" id="2.3.1.-" evidence="5"/>
<keyword evidence="2" id="KW-0378">Hydrolase</keyword>
<dbReference type="Pfam" id="PF00293">
    <property type="entry name" value="NUDIX"/>
    <property type="match status" value="1"/>
</dbReference>
<feature type="domain" description="N-acetyltransferase" evidence="3">
    <location>
        <begin position="129"/>
        <end position="283"/>
    </location>
</feature>
<dbReference type="SUPFAM" id="SSF55729">
    <property type="entry name" value="Acyl-CoA N-acyltransferases (Nat)"/>
    <property type="match status" value="1"/>
</dbReference>
<dbReference type="AlphaFoldDB" id="A0A9X4L5W1"/>